<keyword evidence="4" id="KW-0378">Hydrolase</keyword>
<dbReference type="GO" id="GO:0009523">
    <property type="term" value="C:photosystem II"/>
    <property type="evidence" value="ECO:0007669"/>
    <property type="project" value="UniProtKB-KW"/>
</dbReference>
<evidence type="ECO:0000256" key="2">
    <source>
        <dbReference type="ARBA" id="ARBA00023276"/>
    </source>
</evidence>
<dbReference type="OrthoDB" id="9813892at2"/>
<protein>
    <submittedName>
        <fullName evidence="4">Glycosyl hydrolase</fullName>
    </submittedName>
</protein>
<evidence type="ECO:0000313" key="4">
    <source>
        <dbReference type="EMBL" id="MYL25285.1"/>
    </source>
</evidence>
<reference evidence="4 5" key="1">
    <citation type="submission" date="2019-11" db="EMBL/GenBank/DDBJ databases">
        <title>Genome sequences of 17 halophilic strains isolated from different environments.</title>
        <authorList>
            <person name="Furrow R.E."/>
        </authorList>
    </citation>
    <scope>NUCLEOTIDE SEQUENCE [LARGE SCALE GENOMIC DNA]</scope>
    <source>
        <strain evidence="4 5">22507_15_FS</strain>
    </source>
</reference>
<evidence type="ECO:0000259" key="3">
    <source>
        <dbReference type="Pfam" id="PF14870"/>
    </source>
</evidence>
<sequence>MVGKVLGFAAQLAPWAVVASLGYAAAFIHPTVEPLPLPQPLTEPRDIFYDVASANGERFWFVGNAGTVLEGTREPQGWERHTMPEAINLQGVAVTPEGTVVAVGNEGAVFIRRAGESAWTSQCLPVSERAGKMVDAAWLKGELWVVGEMGAIFRSDDGGRSWQSLGLDEDIGLNDINAAPDGTLWITAEFGELIHSQDNGQSWQTRTFGSESLRSVDFTQNGAGVVVGNNGTMLYRAGSDSDWRELDPVTSEHLYDVGFDGKRWLAVGNSGALVTSTDGQQWQSREPENFGSGYHTRLQTTERGTVIAGQTIGLLRASDWNTWPVAEENQ</sequence>
<comment type="caution">
    <text evidence="4">The sequence shown here is derived from an EMBL/GenBank/DDBJ whole genome shotgun (WGS) entry which is preliminary data.</text>
</comment>
<keyword evidence="2" id="KW-0604">Photosystem II</keyword>
<dbReference type="SUPFAM" id="SSF110296">
    <property type="entry name" value="Oligoxyloglucan reducing end-specific cellobiohydrolase"/>
    <property type="match status" value="1"/>
</dbReference>
<dbReference type="PANTHER" id="PTHR47199">
    <property type="entry name" value="PHOTOSYSTEM II STABILITY/ASSEMBLY FACTOR HCF136, CHLOROPLASTIC"/>
    <property type="match status" value="1"/>
</dbReference>
<name>A0A9X5B300_9GAMM</name>
<dbReference type="GO" id="GO:0016787">
    <property type="term" value="F:hydrolase activity"/>
    <property type="evidence" value="ECO:0007669"/>
    <property type="project" value="UniProtKB-KW"/>
</dbReference>
<dbReference type="InterPro" id="IPR028203">
    <property type="entry name" value="PSII_CF48-like_dom"/>
</dbReference>
<keyword evidence="5" id="KW-1185">Reference proteome</keyword>
<feature type="domain" description="Photosynthesis system II assembly factor Ycf48/Hcf136-like" evidence="3">
    <location>
        <begin position="170"/>
        <end position="234"/>
    </location>
</feature>
<dbReference type="EMBL" id="WMEX01000001">
    <property type="protein sequence ID" value="MYL25285.1"/>
    <property type="molecule type" value="Genomic_DNA"/>
</dbReference>
<dbReference type="InterPro" id="IPR015943">
    <property type="entry name" value="WD40/YVTN_repeat-like_dom_sf"/>
</dbReference>
<dbReference type="Proteomes" id="UP000460751">
    <property type="component" value="Unassembled WGS sequence"/>
</dbReference>
<accession>A0A9X5B300</accession>
<dbReference type="AlphaFoldDB" id="A0A9X5B300"/>
<evidence type="ECO:0000256" key="1">
    <source>
        <dbReference type="ARBA" id="ARBA00022531"/>
    </source>
</evidence>
<proteinExistence type="predicted"/>
<dbReference type="PANTHER" id="PTHR47199:SF2">
    <property type="entry name" value="PHOTOSYSTEM II STABILITY_ASSEMBLY FACTOR HCF136, CHLOROPLASTIC"/>
    <property type="match status" value="1"/>
</dbReference>
<dbReference type="Gene3D" id="2.130.10.10">
    <property type="entry name" value="YVTN repeat-like/Quinoprotein amine dehydrogenase"/>
    <property type="match status" value="1"/>
</dbReference>
<evidence type="ECO:0000313" key="5">
    <source>
        <dbReference type="Proteomes" id="UP000460751"/>
    </source>
</evidence>
<organism evidence="4 5">
    <name type="scientific">Vreelandella halophila</name>
    <dbReference type="NCBI Taxonomy" id="86177"/>
    <lineage>
        <taxon>Bacteria</taxon>
        <taxon>Pseudomonadati</taxon>
        <taxon>Pseudomonadota</taxon>
        <taxon>Gammaproteobacteria</taxon>
        <taxon>Oceanospirillales</taxon>
        <taxon>Halomonadaceae</taxon>
        <taxon>Vreelandella</taxon>
    </lineage>
</organism>
<dbReference type="Pfam" id="PF14870">
    <property type="entry name" value="PSII_BNR"/>
    <property type="match status" value="2"/>
</dbReference>
<keyword evidence="1" id="KW-0602">Photosynthesis</keyword>
<feature type="domain" description="Photosynthesis system II assembly factor Ycf48/Hcf136-like" evidence="3">
    <location>
        <begin position="76"/>
        <end position="164"/>
    </location>
</feature>
<dbReference type="RefSeq" id="WP_160897765.1">
    <property type="nucleotide sequence ID" value="NZ_WMEX01000001.1"/>
</dbReference>
<gene>
    <name evidence="4" type="ORF">GLW01_00605</name>
</gene>
<dbReference type="GO" id="GO:0015979">
    <property type="term" value="P:photosynthesis"/>
    <property type="evidence" value="ECO:0007669"/>
    <property type="project" value="UniProtKB-KW"/>
</dbReference>